<evidence type="ECO:0000256" key="2">
    <source>
        <dbReference type="SAM" id="Phobius"/>
    </source>
</evidence>
<keyword evidence="2" id="KW-0472">Membrane</keyword>
<dbReference type="AlphaFoldDB" id="A0A6A4HWR8"/>
<reference evidence="3" key="1">
    <citation type="journal article" date="2019" name="Environ. Microbiol.">
        <title>Fungal ecological strategies reflected in gene transcription - a case study of two litter decomposers.</title>
        <authorList>
            <person name="Barbi F."/>
            <person name="Kohler A."/>
            <person name="Barry K."/>
            <person name="Baskaran P."/>
            <person name="Daum C."/>
            <person name="Fauchery L."/>
            <person name="Ihrmark K."/>
            <person name="Kuo A."/>
            <person name="LaButti K."/>
            <person name="Lipzen A."/>
            <person name="Morin E."/>
            <person name="Grigoriev I.V."/>
            <person name="Henrissat B."/>
            <person name="Lindahl B."/>
            <person name="Martin F."/>
        </authorList>
    </citation>
    <scope>NUCLEOTIDE SEQUENCE</scope>
    <source>
        <strain evidence="3">JB14</strain>
    </source>
</reference>
<keyword evidence="4" id="KW-1185">Reference proteome</keyword>
<gene>
    <name evidence="3" type="ORF">BT96DRAFT_535874</name>
</gene>
<name>A0A6A4HWR8_9AGAR</name>
<sequence>MLLESSAGPSQRSSGAADVSPPTTFQPGTSEIHPGVESLPSDAAQPPTKLHPFNVYRCLEISVFLGAIPWFVSAVSLAILNGQGMESSPLAYIIFSFLYTIFVLYLHILVPWLVFEGRKQGRKTGHWSIGLVFLGHNVQYCDISPFRGFECH</sequence>
<evidence type="ECO:0000313" key="3">
    <source>
        <dbReference type="EMBL" id="KAE9402656.1"/>
    </source>
</evidence>
<feature type="transmembrane region" description="Helical" evidence="2">
    <location>
        <begin position="92"/>
        <end position="115"/>
    </location>
</feature>
<keyword evidence="2" id="KW-1133">Transmembrane helix</keyword>
<evidence type="ECO:0000256" key="1">
    <source>
        <dbReference type="SAM" id="MobiDB-lite"/>
    </source>
</evidence>
<protein>
    <submittedName>
        <fullName evidence="3">Uncharacterized protein</fullName>
    </submittedName>
</protein>
<keyword evidence="2" id="KW-0812">Transmembrane</keyword>
<feature type="region of interest" description="Disordered" evidence="1">
    <location>
        <begin position="1"/>
        <end position="44"/>
    </location>
</feature>
<proteinExistence type="predicted"/>
<feature type="transmembrane region" description="Helical" evidence="2">
    <location>
        <begin position="58"/>
        <end position="80"/>
    </location>
</feature>
<evidence type="ECO:0000313" key="4">
    <source>
        <dbReference type="Proteomes" id="UP000799118"/>
    </source>
</evidence>
<organism evidence="3 4">
    <name type="scientific">Gymnopus androsaceus JB14</name>
    <dbReference type="NCBI Taxonomy" id="1447944"/>
    <lineage>
        <taxon>Eukaryota</taxon>
        <taxon>Fungi</taxon>
        <taxon>Dikarya</taxon>
        <taxon>Basidiomycota</taxon>
        <taxon>Agaricomycotina</taxon>
        <taxon>Agaricomycetes</taxon>
        <taxon>Agaricomycetidae</taxon>
        <taxon>Agaricales</taxon>
        <taxon>Marasmiineae</taxon>
        <taxon>Omphalotaceae</taxon>
        <taxon>Gymnopus</taxon>
    </lineage>
</organism>
<dbReference type="Proteomes" id="UP000799118">
    <property type="component" value="Unassembled WGS sequence"/>
</dbReference>
<accession>A0A6A4HWR8</accession>
<dbReference type="EMBL" id="ML769432">
    <property type="protein sequence ID" value="KAE9402656.1"/>
    <property type="molecule type" value="Genomic_DNA"/>
</dbReference>